<dbReference type="InterPro" id="IPR006331">
    <property type="entry name" value="ADGF"/>
</dbReference>
<comment type="similarity">
    <text evidence="3">Belongs to the metallo-dependent hydrolases superfamily. Adenosine and AMP deaminases family. ADGF subfamily.</text>
</comment>
<dbReference type="InterPro" id="IPR032466">
    <property type="entry name" value="Metal_Hydrolase"/>
</dbReference>
<dbReference type="GO" id="GO:0006154">
    <property type="term" value="P:adenosine catabolic process"/>
    <property type="evidence" value="ECO:0007669"/>
    <property type="project" value="InterPro"/>
</dbReference>
<feature type="domain" description="Adenosine/AMP deaminase N-terminal" evidence="12">
    <location>
        <begin position="630"/>
        <end position="710"/>
    </location>
</feature>
<dbReference type="PANTHER" id="PTHR11409">
    <property type="entry name" value="ADENOSINE DEAMINASE"/>
    <property type="match status" value="1"/>
</dbReference>
<dbReference type="GO" id="GO:0046103">
    <property type="term" value="P:inosine biosynthetic process"/>
    <property type="evidence" value="ECO:0007669"/>
    <property type="project" value="TreeGrafter"/>
</dbReference>
<evidence type="ECO:0000256" key="5">
    <source>
        <dbReference type="ARBA" id="ARBA00018099"/>
    </source>
</evidence>
<dbReference type="VEuPathDB" id="VectorBase:AALB20_028408"/>
<name>A0A182FEG8_ANOAL</name>
<evidence type="ECO:0000256" key="10">
    <source>
        <dbReference type="ARBA" id="ARBA00047764"/>
    </source>
</evidence>
<keyword evidence="14" id="KW-1185">Reference proteome</keyword>
<dbReference type="VEuPathDB" id="VectorBase:AALB004909"/>
<evidence type="ECO:0000256" key="6">
    <source>
        <dbReference type="ARBA" id="ARBA00022525"/>
    </source>
</evidence>
<evidence type="ECO:0000256" key="4">
    <source>
        <dbReference type="ARBA" id="ARBA00012784"/>
    </source>
</evidence>
<dbReference type="STRING" id="7167.A0A182FEG8"/>
<feature type="domain" description="Adenosine deaminase" evidence="11">
    <location>
        <begin position="273"/>
        <end position="567"/>
    </location>
</feature>
<evidence type="ECO:0000256" key="9">
    <source>
        <dbReference type="ARBA" id="ARBA00022801"/>
    </source>
</evidence>
<evidence type="ECO:0000256" key="3">
    <source>
        <dbReference type="ARBA" id="ARBA00006083"/>
    </source>
</evidence>
<dbReference type="PANTHER" id="PTHR11409:SF39">
    <property type="entry name" value="ADENOSINE DEAMINASE 2"/>
    <property type="match status" value="1"/>
</dbReference>
<dbReference type="EC" id="3.5.4.4" evidence="4"/>
<sequence length="1126" mass="129494">MIGSGQSVHHRRQSLTGRWSVPRVFWQLPFGARNRFDLFDSAEHTERNGTRAINECKCKVSGRPSHRWWQTTSFLKMVRSVILALLLSLLLHTSDSKMLIERHSRPSPEAYRRHRELLVQKEANLALGADIQLTANETLVNEYLMSLKRAELEEGFTDPYQFVPARHFFQVLDKIDSSPLYQLIRRMPKGGVLHAHDTALAGTEVIVRLTYEEHLWQRGTFNGWNGPEFLFSRTAPPGDGWELVRDVRERTGADRYDDAVRHLFTLYDEDPLNTYKSINDVWSRFTAMFFSFQPIVTYRPAWETYFRESLRQFDEDNVMYLEFRGVLPTLYDLDGKTYTPDEVVEMYINVTEEFRAAHPRFAGTKFIYAPLRNVGNETAGQYLSIAERLHLQYGSYVVGFDLVGQEDLGRPLIDFADLLLTLPPTINFVFHAGETNWHGMQTDENLIDAILLGTKRIGHGYALQKHPLLLDEVRRRRICVEINPVSNQVLKLVADYRNHPASALFTTDFPLVISSDDPSFWRATPLSHDFYIAFLGIASAHQDLRLLKKLALNSLHYSLMADGEKEAAVAQFERSWSDFIELTWARLGATYTNPRDEQPFQYARDIPGASDFASVALQQKKKKPAAMDQRPTTFEEFSRQRDEFLGREQGRGLGADLVLSADEQRLNRYVMQLKHQELAKGVDNPYELISGRHFFEILARLDDDPLFRLIQKMPKGGILHAHDTAIGSRELIVRATRHEHLWQCGNVTGRADGDPMPSFRFARTKPARSEDGKGEWRLVADLRKSVGDAVYEEAIRKMFTLYTPDPLNAYRDINAVWRRFMAMFISFEPMVTYRPVWEEYFYGSLEELLADNVTYLEFRGLLPPVYDLDDRRYSPEEIVQMYVDQSAKFLRAHPQFLGVKFIYAPLRFCDDATFDGYLELVQKLKSRFPTFIAGFDLVGQEDLGRPHTDFNERLLRLSPDINFFFHAGETNWSGRSDENLIDAILLGTKRIGHGFAALKHPAVLEEIKRRNICIELNPISNQVLKLVQDFRNHPAAFYFSDNYPVVVSSDDPAFWSAAPLSHDFYVAFMGLASARADLRLLKKLALNSIEYSSMSAAEKASAIERWTAAWNAFVQEALRTIPEAEN</sequence>
<accession>A0A182FEG8</accession>
<dbReference type="Gene3D" id="3.20.20.140">
    <property type="entry name" value="Metal-dependent hydrolases"/>
    <property type="match status" value="2"/>
</dbReference>
<evidence type="ECO:0000256" key="8">
    <source>
        <dbReference type="ARBA" id="ARBA00022729"/>
    </source>
</evidence>
<dbReference type="SUPFAM" id="SSF51556">
    <property type="entry name" value="Metallo-dependent hydrolases"/>
    <property type="match status" value="2"/>
</dbReference>
<reference evidence="13 14" key="1">
    <citation type="journal article" date="2017" name="G3 (Bethesda)">
        <title>The Physical Genome Mapping of Anopheles albimanus Corrected Scaffold Misassemblies and Identified Interarm Rearrangements in Genus Anopheles.</title>
        <authorList>
            <person name="Artemov G.N."/>
            <person name="Peery A.N."/>
            <person name="Jiang X."/>
            <person name="Tu Z."/>
            <person name="Stegniy V.N."/>
            <person name="Sharakhova M.V."/>
            <person name="Sharakhov I.V."/>
        </authorList>
    </citation>
    <scope>NUCLEOTIDE SEQUENCE [LARGE SCALE GENOMIC DNA]</scope>
    <source>
        <strain evidence="13 14">ALBI9_A</strain>
    </source>
</reference>
<dbReference type="GO" id="GO:0005615">
    <property type="term" value="C:extracellular space"/>
    <property type="evidence" value="ECO:0007669"/>
    <property type="project" value="InterPro"/>
</dbReference>
<protein>
    <recommendedName>
        <fullName evidence="5">Adenosine deaminase</fullName>
        <ecNumber evidence="4">3.5.4.4</ecNumber>
    </recommendedName>
</protein>
<dbReference type="Pfam" id="PF08451">
    <property type="entry name" value="A_deaminase_N"/>
    <property type="match status" value="2"/>
</dbReference>
<feature type="domain" description="Adenosine/AMP deaminase N-terminal" evidence="12">
    <location>
        <begin position="102"/>
        <end position="184"/>
    </location>
</feature>
<keyword evidence="8" id="KW-0732">Signal</keyword>
<keyword evidence="9" id="KW-0378">Hydrolase</keyword>
<evidence type="ECO:0000259" key="12">
    <source>
        <dbReference type="Pfam" id="PF08451"/>
    </source>
</evidence>
<dbReference type="Pfam" id="PF00962">
    <property type="entry name" value="A_deaminase"/>
    <property type="match status" value="2"/>
</dbReference>
<evidence type="ECO:0000313" key="13">
    <source>
        <dbReference type="EnsemblMetazoa" id="AALB004909-PA"/>
    </source>
</evidence>
<feature type="domain" description="Adenosine deaminase" evidence="11">
    <location>
        <begin position="815"/>
        <end position="1104"/>
    </location>
</feature>
<dbReference type="InterPro" id="IPR013659">
    <property type="entry name" value="A_deaminase_N"/>
</dbReference>
<evidence type="ECO:0000259" key="11">
    <source>
        <dbReference type="Pfam" id="PF00962"/>
    </source>
</evidence>
<organism evidence="13 14">
    <name type="scientific">Anopheles albimanus</name>
    <name type="common">New world malaria mosquito</name>
    <dbReference type="NCBI Taxonomy" id="7167"/>
    <lineage>
        <taxon>Eukaryota</taxon>
        <taxon>Metazoa</taxon>
        <taxon>Ecdysozoa</taxon>
        <taxon>Arthropoda</taxon>
        <taxon>Hexapoda</taxon>
        <taxon>Insecta</taxon>
        <taxon>Pterygota</taxon>
        <taxon>Neoptera</taxon>
        <taxon>Endopterygota</taxon>
        <taxon>Diptera</taxon>
        <taxon>Nematocera</taxon>
        <taxon>Culicoidea</taxon>
        <taxon>Culicidae</taxon>
        <taxon>Anophelinae</taxon>
        <taxon>Anopheles</taxon>
    </lineage>
</organism>
<dbReference type="EnsemblMetazoa" id="AALB004909-RA">
    <property type="protein sequence ID" value="AALB004909-PA"/>
    <property type="gene ID" value="AALB004909"/>
</dbReference>
<dbReference type="NCBIfam" id="TIGR01431">
    <property type="entry name" value="adm_rel"/>
    <property type="match status" value="2"/>
</dbReference>
<evidence type="ECO:0000256" key="1">
    <source>
        <dbReference type="ARBA" id="ARBA00001947"/>
    </source>
</evidence>
<dbReference type="FunFam" id="3.20.20.140:FF:000017">
    <property type="entry name" value="Adenosine deaminase 2"/>
    <property type="match status" value="2"/>
</dbReference>
<evidence type="ECO:0000256" key="7">
    <source>
        <dbReference type="ARBA" id="ARBA00022723"/>
    </source>
</evidence>
<dbReference type="InterPro" id="IPR006330">
    <property type="entry name" value="Ado/ade_deaminase"/>
</dbReference>
<keyword evidence="6" id="KW-0964">Secreted</keyword>
<comment type="cofactor">
    <cofactor evidence="1">
        <name>Zn(2+)</name>
        <dbReference type="ChEBI" id="CHEBI:29105"/>
    </cofactor>
</comment>
<reference evidence="13" key="2">
    <citation type="submission" date="2022-08" db="UniProtKB">
        <authorList>
            <consortium name="EnsemblMetazoa"/>
        </authorList>
    </citation>
    <scope>IDENTIFICATION</scope>
    <source>
        <strain evidence="13">STECLA/ALBI9_A</strain>
    </source>
</reference>
<evidence type="ECO:0000313" key="14">
    <source>
        <dbReference type="Proteomes" id="UP000069272"/>
    </source>
</evidence>
<comment type="catalytic activity">
    <reaction evidence="10">
        <text>adenosine + H2O + H(+) = inosine + NH4(+)</text>
        <dbReference type="Rhea" id="RHEA:24408"/>
        <dbReference type="ChEBI" id="CHEBI:15377"/>
        <dbReference type="ChEBI" id="CHEBI:15378"/>
        <dbReference type="ChEBI" id="CHEBI:16335"/>
        <dbReference type="ChEBI" id="CHEBI:17596"/>
        <dbReference type="ChEBI" id="CHEBI:28938"/>
        <dbReference type="EC" id="3.5.4.4"/>
    </reaction>
</comment>
<proteinExistence type="inferred from homology"/>
<keyword evidence="7" id="KW-0479">Metal-binding</keyword>
<dbReference type="InterPro" id="IPR001365">
    <property type="entry name" value="A_deaminase_dom"/>
</dbReference>
<dbReference type="AlphaFoldDB" id="A0A182FEG8"/>
<dbReference type="VEuPathDB" id="VectorBase:AALB20_038218"/>
<dbReference type="GO" id="GO:0004000">
    <property type="term" value="F:adenosine deaminase activity"/>
    <property type="evidence" value="ECO:0007669"/>
    <property type="project" value="InterPro"/>
</dbReference>
<evidence type="ECO:0000256" key="2">
    <source>
        <dbReference type="ARBA" id="ARBA00004613"/>
    </source>
</evidence>
<dbReference type="Proteomes" id="UP000069272">
    <property type="component" value="Chromosome 3L"/>
</dbReference>
<dbReference type="GO" id="GO:0046872">
    <property type="term" value="F:metal ion binding"/>
    <property type="evidence" value="ECO:0007669"/>
    <property type="project" value="UniProtKB-KW"/>
</dbReference>
<comment type="subcellular location">
    <subcellularLocation>
        <location evidence="2">Secreted</location>
    </subcellularLocation>
</comment>